<sequence>MSLHEARLSKIIKIAYADAKLSRKEIFNDVSACIRKEQNPESGSGGGGDFHGVLWAAFKECIFEQDVEGFDQMVAALISGNSRRKRLFPQLADGLKSWGLLKRRWMNEEIKRIKNPVGTVILEGQDIAFKVNNVLALEIVGKGNRYIYPYFSEKPALNDEAARVALWQLHCALPHVHLDEIRILDVMRGKSYSTVEVPLVGDEHDIFAHQVAEIFQLWDKRYQDRKNGTA</sequence>
<keyword evidence="2" id="KW-1185">Reference proteome</keyword>
<comment type="caution">
    <text evidence="1">The sequence shown here is derived from an EMBL/GenBank/DDBJ whole genome shotgun (WGS) entry which is preliminary data.</text>
</comment>
<dbReference type="EMBL" id="JBHSCR010000034">
    <property type="protein sequence ID" value="MFC4349597.1"/>
    <property type="molecule type" value="Genomic_DNA"/>
</dbReference>
<gene>
    <name evidence="1" type="ORF">ACFO5Q_17235</name>
</gene>
<protein>
    <submittedName>
        <fullName evidence="1">Uncharacterized protein</fullName>
    </submittedName>
</protein>
<name>A0ABV8UEB1_9PROT</name>
<proteinExistence type="predicted"/>
<organism evidence="1 2">
    <name type="scientific">Kordiimonas lipolytica</name>
    <dbReference type="NCBI Taxonomy" id="1662421"/>
    <lineage>
        <taxon>Bacteria</taxon>
        <taxon>Pseudomonadati</taxon>
        <taxon>Pseudomonadota</taxon>
        <taxon>Alphaproteobacteria</taxon>
        <taxon>Kordiimonadales</taxon>
        <taxon>Kordiimonadaceae</taxon>
        <taxon>Kordiimonas</taxon>
    </lineage>
</organism>
<reference evidence="2" key="1">
    <citation type="journal article" date="2019" name="Int. J. Syst. Evol. Microbiol.">
        <title>The Global Catalogue of Microorganisms (GCM) 10K type strain sequencing project: providing services to taxonomists for standard genome sequencing and annotation.</title>
        <authorList>
            <consortium name="The Broad Institute Genomics Platform"/>
            <consortium name="The Broad Institute Genome Sequencing Center for Infectious Disease"/>
            <person name="Wu L."/>
            <person name="Ma J."/>
        </authorList>
    </citation>
    <scope>NUCLEOTIDE SEQUENCE [LARGE SCALE GENOMIC DNA]</scope>
    <source>
        <strain evidence="2">CGMCC 1.15304</strain>
    </source>
</reference>
<evidence type="ECO:0000313" key="1">
    <source>
        <dbReference type="EMBL" id="MFC4349597.1"/>
    </source>
</evidence>
<accession>A0ABV8UEB1</accession>
<dbReference type="Proteomes" id="UP001595776">
    <property type="component" value="Unassembled WGS sequence"/>
</dbReference>
<dbReference type="RefSeq" id="WP_068147254.1">
    <property type="nucleotide sequence ID" value="NZ_JBHSCR010000034.1"/>
</dbReference>
<evidence type="ECO:0000313" key="2">
    <source>
        <dbReference type="Proteomes" id="UP001595776"/>
    </source>
</evidence>